<proteinExistence type="predicted"/>
<reference evidence="2 3" key="3">
    <citation type="journal article" date="2016" name="Stand. Genomic Sci.">
        <title>Complete genome sequence of 'Halanaeroarchaeum sulfurireducens' M27-SA2, a sulfur-reducing and acetate-oxidizing haloarchaeon from the deep-sea hypersaline anoxic lake Medee.</title>
        <authorList>
            <person name="Messina E."/>
            <person name="Sorokin D.Y."/>
            <person name="Kublanov I.V."/>
            <person name="Toshchakov S."/>
            <person name="Lopatina A."/>
            <person name="Arcadi E."/>
            <person name="Smedile F."/>
            <person name="La Spada G."/>
            <person name="La Cono V."/>
            <person name="Yakimov M.M."/>
        </authorList>
    </citation>
    <scope>NUCLEOTIDE SEQUENCE [LARGE SCALE GENOMIC DNA]</scope>
    <source>
        <strain evidence="2 3">M27-SA2</strain>
    </source>
</reference>
<dbReference type="KEGG" id="hsu:HLASF_1018"/>
<evidence type="ECO:0000313" key="4">
    <source>
        <dbReference type="Proteomes" id="UP000069906"/>
    </source>
</evidence>
<dbReference type="EMBL" id="CP008874">
    <property type="protein sequence ID" value="AKH97507.1"/>
    <property type="molecule type" value="Genomic_DNA"/>
</dbReference>
<evidence type="ECO:0000313" key="3">
    <source>
        <dbReference type="Proteomes" id="UP000060390"/>
    </source>
</evidence>
<dbReference type="AlphaFoldDB" id="A0A0F7P9P8"/>
<sequence length="141" mass="16665">MSEDDTTRKQEENIRSFLDEHGQEGLYVLIFRNLIYRFVIQELKSPPESDDGDFVSIFRQGDPETIQSLKNDIRERSEHWARDLVSGLKDDGELDGLFELEGGQDLEVDSDRFQHAIHEKFIEWHEDSDDIVQEVREEYDF</sequence>
<protein>
    <submittedName>
        <fullName evidence="1">Uncharacterized protein</fullName>
    </submittedName>
</protein>
<dbReference type="EMBL" id="CP011564">
    <property type="protein sequence ID" value="ALG81903.1"/>
    <property type="molecule type" value="Genomic_DNA"/>
</dbReference>
<gene>
    <name evidence="2" type="ORF">HLASA_1007</name>
    <name evidence="1" type="ORF">HLASF_1018</name>
</gene>
<reference evidence="3" key="2">
    <citation type="submission" date="2015-05" db="EMBL/GenBank/DDBJ databases">
        <title>Complete genome sequence of Halanaeroarchaeum sulfurireducens type strain M27-SA2, a sulfate-reducer haloarchaeon from marine anoxic lake Medee.</title>
        <authorList>
            <person name="Messina E."/>
            <person name="Kublanov I.V."/>
            <person name="Toshchakov S."/>
            <person name="Arcadi E."/>
            <person name="La Spada G."/>
            <person name="La Cono V."/>
            <person name="Yakimov M.M."/>
        </authorList>
    </citation>
    <scope>NUCLEOTIDE SEQUENCE [LARGE SCALE GENOMIC DNA]</scope>
    <source>
        <strain evidence="3">M27-SA2</strain>
    </source>
</reference>
<dbReference type="KEGG" id="hsf:HLASA_1007"/>
<evidence type="ECO:0000313" key="2">
    <source>
        <dbReference type="EMBL" id="ALG81903.1"/>
    </source>
</evidence>
<dbReference type="Proteomes" id="UP000069906">
    <property type="component" value="Chromosome"/>
</dbReference>
<dbReference type="RefSeq" id="WP_050048257.1">
    <property type="nucleotide sequence ID" value="NZ_CP008874.1"/>
</dbReference>
<name>A0A0F7P9P8_9EURY</name>
<accession>A0A0F7P9P8</accession>
<reference evidence="1 4" key="1">
    <citation type="journal article" date="2015" name="ISME J.">
        <title>Elemental sulfur and acetate can support life of a novel strictly anaerobic haloarchaeon.</title>
        <authorList>
            <person name="Sorokin D.Y."/>
            <person name="Kublanov I.V."/>
            <person name="Gavrilov S.N."/>
            <person name="Rojo D."/>
            <person name="Roman P."/>
            <person name="Golyshin P.N."/>
            <person name="Slepak V.Z."/>
            <person name="Smedile F."/>
            <person name="Ferrer M."/>
            <person name="Messina E."/>
            <person name="La Cono V."/>
            <person name="Yakimov M.M."/>
        </authorList>
    </citation>
    <scope>NUCLEOTIDE SEQUENCE [LARGE SCALE GENOMIC DNA]</scope>
    <source>
        <strain evidence="1 4">HSR2</strain>
    </source>
</reference>
<dbReference type="GeneID" id="26010363"/>
<keyword evidence="4" id="KW-1185">Reference proteome</keyword>
<dbReference type="HOGENOM" id="CLU_1820947_0_0_2"/>
<organism evidence="1 4">
    <name type="scientific">Halanaeroarchaeum sulfurireducens</name>
    <dbReference type="NCBI Taxonomy" id="1604004"/>
    <lineage>
        <taxon>Archaea</taxon>
        <taxon>Methanobacteriati</taxon>
        <taxon>Methanobacteriota</taxon>
        <taxon>Stenosarchaea group</taxon>
        <taxon>Halobacteria</taxon>
        <taxon>Halobacteriales</taxon>
        <taxon>Halobacteriaceae</taxon>
        <taxon>Halanaeroarchaeum</taxon>
    </lineage>
</organism>
<evidence type="ECO:0000313" key="1">
    <source>
        <dbReference type="EMBL" id="AKH97507.1"/>
    </source>
</evidence>
<dbReference type="Proteomes" id="UP000060390">
    <property type="component" value="Chromosome"/>
</dbReference>